<dbReference type="RefSeq" id="WP_090131917.1">
    <property type="nucleotide sequence ID" value="NZ_FOLY01000002.1"/>
</dbReference>
<dbReference type="GO" id="GO:0005886">
    <property type="term" value="C:plasma membrane"/>
    <property type="evidence" value="ECO:0007669"/>
    <property type="project" value="UniProtKB-SubCell"/>
</dbReference>
<feature type="transmembrane region" description="Helical" evidence="8">
    <location>
        <begin position="66"/>
        <end position="87"/>
    </location>
</feature>
<feature type="transmembrane region" description="Helical" evidence="8">
    <location>
        <begin position="137"/>
        <end position="157"/>
    </location>
</feature>
<dbReference type="InterPro" id="IPR000522">
    <property type="entry name" value="ABC_transptr_permease_BtuC"/>
</dbReference>
<feature type="transmembrane region" description="Helical" evidence="8">
    <location>
        <begin position="210"/>
        <end position="236"/>
    </location>
</feature>
<comment type="subcellular location">
    <subcellularLocation>
        <location evidence="1">Cell membrane</location>
        <topology evidence="1">Multi-pass membrane protein</topology>
    </subcellularLocation>
</comment>
<proteinExistence type="inferred from homology"/>
<dbReference type="Gene3D" id="1.10.3470.10">
    <property type="entry name" value="ABC transporter involved in vitamin B12 uptake, BtuC"/>
    <property type="match status" value="1"/>
</dbReference>
<evidence type="ECO:0000256" key="8">
    <source>
        <dbReference type="SAM" id="Phobius"/>
    </source>
</evidence>
<keyword evidence="3" id="KW-0813">Transport</keyword>
<dbReference type="SUPFAM" id="SSF81345">
    <property type="entry name" value="ABC transporter involved in vitamin B12 uptake, BtuC"/>
    <property type="match status" value="1"/>
</dbReference>
<dbReference type="GO" id="GO:0033214">
    <property type="term" value="P:siderophore-iron import into cell"/>
    <property type="evidence" value="ECO:0007669"/>
    <property type="project" value="TreeGrafter"/>
</dbReference>
<keyword evidence="10" id="KW-1185">Reference proteome</keyword>
<keyword evidence="5 8" id="KW-0812">Transmembrane</keyword>
<evidence type="ECO:0000256" key="7">
    <source>
        <dbReference type="ARBA" id="ARBA00023136"/>
    </source>
</evidence>
<dbReference type="CDD" id="cd06550">
    <property type="entry name" value="TM_ABC_iron-siderophores_like"/>
    <property type="match status" value="1"/>
</dbReference>
<feature type="transmembrane region" description="Helical" evidence="8">
    <location>
        <begin position="169"/>
        <end position="190"/>
    </location>
</feature>
<dbReference type="FunFam" id="1.10.3470.10:FF:000001">
    <property type="entry name" value="Vitamin B12 ABC transporter permease BtuC"/>
    <property type="match status" value="1"/>
</dbReference>
<feature type="transmembrane region" description="Helical" evidence="8">
    <location>
        <begin position="23"/>
        <end position="46"/>
    </location>
</feature>
<dbReference type="STRING" id="402385.SAMN05421848_1304"/>
<keyword evidence="7 8" id="KW-0472">Membrane</keyword>
<evidence type="ECO:0000256" key="5">
    <source>
        <dbReference type="ARBA" id="ARBA00022692"/>
    </source>
</evidence>
<dbReference type="EMBL" id="FOLY01000002">
    <property type="protein sequence ID" value="SFC36958.1"/>
    <property type="molecule type" value="Genomic_DNA"/>
</dbReference>
<feature type="transmembrane region" description="Helical" evidence="8">
    <location>
        <begin position="108"/>
        <end position="131"/>
    </location>
</feature>
<dbReference type="PANTHER" id="PTHR30472">
    <property type="entry name" value="FERRIC ENTEROBACTIN TRANSPORT SYSTEM PERMEASE PROTEIN"/>
    <property type="match status" value="1"/>
</dbReference>
<dbReference type="Pfam" id="PF01032">
    <property type="entry name" value="FecCD"/>
    <property type="match status" value="1"/>
</dbReference>
<evidence type="ECO:0000256" key="3">
    <source>
        <dbReference type="ARBA" id="ARBA00022448"/>
    </source>
</evidence>
<evidence type="ECO:0000256" key="2">
    <source>
        <dbReference type="ARBA" id="ARBA00007935"/>
    </source>
</evidence>
<comment type="similarity">
    <text evidence="2">Belongs to the binding-protein-dependent transport system permease family. FecCD subfamily.</text>
</comment>
<protein>
    <submittedName>
        <fullName evidence="9">Iron complex transport system permease protein</fullName>
    </submittedName>
</protein>
<evidence type="ECO:0000256" key="1">
    <source>
        <dbReference type="ARBA" id="ARBA00004651"/>
    </source>
</evidence>
<sequence>MTVTAPTTDSSINKYLQRRRRHYWLLVVTAVLTLCSLVIDVATGPGQYGLGDVLRAIVSPDDAPRAIAVIVWEIRLPVALMAITVGMSLASAGAEMQTILNNPLADPFTLGISAAASFGAALAIVLGVSLFPAASELLTTLNAFIMAMVASLLIWLVSRLRGVSVQTMVLMGIALMFFFNATLGILQYVASAESLQQLVFWSLGSLSRSSWSKIGIVTAALVITLPIFFFAGWRLTALRMGDLQARALGVNVGRLRLTVLLCSSLLAATAVAFVGIIGFIGLVGPHIARMLVGEDQRVFLPMSALTGALLMSLTSIVSKTLVPGVLLPVGIITALIGLPFFISLILKSRREVWG</sequence>
<keyword evidence="4" id="KW-1003">Cell membrane</keyword>
<dbReference type="GO" id="GO:0022857">
    <property type="term" value="F:transmembrane transporter activity"/>
    <property type="evidence" value="ECO:0007669"/>
    <property type="project" value="InterPro"/>
</dbReference>
<organism evidence="9 10">
    <name type="scientific">Kushneria avicenniae</name>
    <dbReference type="NCBI Taxonomy" id="402385"/>
    <lineage>
        <taxon>Bacteria</taxon>
        <taxon>Pseudomonadati</taxon>
        <taxon>Pseudomonadota</taxon>
        <taxon>Gammaproteobacteria</taxon>
        <taxon>Oceanospirillales</taxon>
        <taxon>Halomonadaceae</taxon>
        <taxon>Kushneria</taxon>
    </lineage>
</organism>
<evidence type="ECO:0000256" key="4">
    <source>
        <dbReference type="ARBA" id="ARBA00022475"/>
    </source>
</evidence>
<dbReference type="OrthoDB" id="9055647at2"/>
<feature type="transmembrane region" description="Helical" evidence="8">
    <location>
        <begin position="325"/>
        <end position="346"/>
    </location>
</feature>
<dbReference type="AlphaFoldDB" id="A0A1I1IRN3"/>
<feature type="transmembrane region" description="Helical" evidence="8">
    <location>
        <begin position="298"/>
        <end position="318"/>
    </location>
</feature>
<reference evidence="10" key="1">
    <citation type="submission" date="2016-10" db="EMBL/GenBank/DDBJ databases">
        <authorList>
            <person name="Varghese N."/>
            <person name="Submissions S."/>
        </authorList>
    </citation>
    <scope>NUCLEOTIDE SEQUENCE [LARGE SCALE GENOMIC DNA]</scope>
    <source>
        <strain evidence="10">DSM 23439</strain>
    </source>
</reference>
<accession>A0A1I1IRN3</accession>
<evidence type="ECO:0000313" key="10">
    <source>
        <dbReference type="Proteomes" id="UP000199046"/>
    </source>
</evidence>
<evidence type="ECO:0000313" key="9">
    <source>
        <dbReference type="EMBL" id="SFC36958.1"/>
    </source>
</evidence>
<feature type="transmembrane region" description="Helical" evidence="8">
    <location>
        <begin position="257"/>
        <end position="283"/>
    </location>
</feature>
<evidence type="ECO:0000256" key="6">
    <source>
        <dbReference type="ARBA" id="ARBA00022989"/>
    </source>
</evidence>
<name>A0A1I1IRN3_9GAMM</name>
<gene>
    <name evidence="9" type="ORF">SAMN05421848_1304</name>
</gene>
<dbReference type="InterPro" id="IPR037294">
    <property type="entry name" value="ABC_BtuC-like"/>
</dbReference>
<keyword evidence="6 8" id="KW-1133">Transmembrane helix</keyword>
<dbReference type="Proteomes" id="UP000199046">
    <property type="component" value="Unassembled WGS sequence"/>
</dbReference>
<dbReference type="PANTHER" id="PTHR30472:SF25">
    <property type="entry name" value="ABC TRANSPORTER PERMEASE PROTEIN MJ0876-RELATED"/>
    <property type="match status" value="1"/>
</dbReference>